<feature type="region of interest" description="Disordered" evidence="6">
    <location>
        <begin position="301"/>
        <end position="323"/>
    </location>
</feature>
<reference evidence="8 9" key="1">
    <citation type="submission" date="2020-02" db="EMBL/GenBank/DDBJ databases">
        <title>Full genome sequence of Nocardioides sp. R-3366.</title>
        <authorList>
            <person name="Im W.-T."/>
        </authorList>
    </citation>
    <scope>NUCLEOTIDE SEQUENCE [LARGE SCALE GENOMIC DNA]</scope>
    <source>
        <strain evidence="8 9">R-3366</strain>
    </source>
</reference>
<feature type="transmembrane region" description="Helical" evidence="7">
    <location>
        <begin position="256"/>
        <end position="274"/>
    </location>
</feature>
<comment type="subcellular location">
    <subcellularLocation>
        <location evidence="1">Cell membrane</location>
        <topology evidence="1">Multi-pass membrane protein</topology>
    </subcellularLocation>
</comment>
<feature type="transmembrane region" description="Helical" evidence="7">
    <location>
        <begin position="189"/>
        <end position="214"/>
    </location>
</feature>
<evidence type="ECO:0000313" key="9">
    <source>
        <dbReference type="Proteomes" id="UP000502996"/>
    </source>
</evidence>
<evidence type="ECO:0000256" key="5">
    <source>
        <dbReference type="ARBA" id="ARBA00023136"/>
    </source>
</evidence>
<keyword evidence="3 7" id="KW-0812">Transmembrane</keyword>
<dbReference type="PANTHER" id="PTHR30213">
    <property type="entry name" value="INNER MEMBRANE PROTEIN YHJD"/>
    <property type="match status" value="1"/>
</dbReference>
<gene>
    <name evidence="8" type="ORF">G5V58_16390</name>
</gene>
<keyword evidence="9" id="KW-1185">Reference proteome</keyword>
<organism evidence="8 9">
    <name type="scientific">Nocardioides anomalus</name>
    <dbReference type="NCBI Taxonomy" id="2712223"/>
    <lineage>
        <taxon>Bacteria</taxon>
        <taxon>Bacillati</taxon>
        <taxon>Actinomycetota</taxon>
        <taxon>Actinomycetes</taxon>
        <taxon>Propionibacteriales</taxon>
        <taxon>Nocardioidaceae</taxon>
        <taxon>Nocardioides</taxon>
    </lineage>
</organism>
<protein>
    <submittedName>
        <fullName evidence="8">YihY/virulence factor BrkB family protein</fullName>
    </submittedName>
</protein>
<evidence type="ECO:0000256" key="1">
    <source>
        <dbReference type="ARBA" id="ARBA00004651"/>
    </source>
</evidence>
<evidence type="ECO:0000256" key="2">
    <source>
        <dbReference type="ARBA" id="ARBA00022475"/>
    </source>
</evidence>
<evidence type="ECO:0000313" key="8">
    <source>
        <dbReference type="EMBL" id="QIG44142.1"/>
    </source>
</evidence>
<keyword evidence="4 7" id="KW-1133">Transmembrane helix</keyword>
<feature type="transmembrane region" description="Helical" evidence="7">
    <location>
        <begin position="105"/>
        <end position="124"/>
    </location>
</feature>
<proteinExistence type="predicted"/>
<evidence type="ECO:0000256" key="4">
    <source>
        <dbReference type="ARBA" id="ARBA00022989"/>
    </source>
</evidence>
<evidence type="ECO:0000256" key="7">
    <source>
        <dbReference type="SAM" id="Phobius"/>
    </source>
</evidence>
<name>A0A6G6WFY1_9ACTN</name>
<feature type="transmembrane region" description="Helical" evidence="7">
    <location>
        <begin position="46"/>
        <end position="67"/>
    </location>
</feature>
<sequence>MPAFVDRAKSRLTELRREHPALDHALRTQEHYGETKAGQQAGAVTYFGFLSVFPVLALAFFVVGWVAKVYPDAQDTLQTSVMSMFPGLIGNGPSKLNIEDFQNSAATAGVIGLVGVLYSGLGWLSALRDALIAVFALPDREQPSFVMGKARDLLVLVIIGTVLLVAVAFTGLVSGFSSDLLDWLGLSTALGWLVTLLTVALGLLANAVLFFAMFRLLAAPDVPRRAMWSGALLGAVGFEILKQVSGLLIRSTQGQPAFQVFGLTLVLLVWINYFSRLVLYAASWAWTHPLAREERVVEPAAPVEGPPLPSVDELPTDDGEGSGRKGAFVAGAALGAAAAAAVVTKARSDDA</sequence>
<dbReference type="RefSeq" id="WP_165235012.1">
    <property type="nucleotide sequence ID" value="NZ_CP049257.1"/>
</dbReference>
<feature type="transmembrane region" description="Helical" evidence="7">
    <location>
        <begin position="226"/>
        <end position="244"/>
    </location>
</feature>
<evidence type="ECO:0000256" key="3">
    <source>
        <dbReference type="ARBA" id="ARBA00022692"/>
    </source>
</evidence>
<dbReference type="InterPro" id="IPR017039">
    <property type="entry name" value="Virul_fac_BrkB"/>
</dbReference>
<dbReference type="AlphaFoldDB" id="A0A6G6WFY1"/>
<dbReference type="EMBL" id="CP049257">
    <property type="protein sequence ID" value="QIG44142.1"/>
    <property type="molecule type" value="Genomic_DNA"/>
</dbReference>
<keyword evidence="2" id="KW-1003">Cell membrane</keyword>
<dbReference type="GO" id="GO:0005886">
    <property type="term" value="C:plasma membrane"/>
    <property type="evidence" value="ECO:0007669"/>
    <property type="project" value="UniProtKB-SubCell"/>
</dbReference>
<feature type="transmembrane region" description="Helical" evidence="7">
    <location>
        <begin position="153"/>
        <end position="177"/>
    </location>
</feature>
<evidence type="ECO:0000256" key="6">
    <source>
        <dbReference type="SAM" id="MobiDB-lite"/>
    </source>
</evidence>
<dbReference type="Pfam" id="PF03631">
    <property type="entry name" value="Virul_fac_BrkB"/>
    <property type="match status" value="1"/>
</dbReference>
<dbReference type="Proteomes" id="UP000502996">
    <property type="component" value="Chromosome"/>
</dbReference>
<dbReference type="PANTHER" id="PTHR30213:SF1">
    <property type="entry name" value="INNER MEMBRANE PROTEIN YHJD"/>
    <property type="match status" value="1"/>
</dbReference>
<dbReference type="KEGG" id="nano:G5V58_16390"/>
<keyword evidence="5 7" id="KW-0472">Membrane</keyword>
<accession>A0A6G6WFY1</accession>